<evidence type="ECO:0000259" key="9">
    <source>
        <dbReference type="Pfam" id="PF25147"/>
    </source>
</evidence>
<dbReference type="InterPro" id="IPR008814">
    <property type="entry name" value="Swp1"/>
</dbReference>
<dbReference type="PANTHER" id="PTHR12640:SF0">
    <property type="entry name" value="DOLICHYL-DIPHOSPHOOLIGOSACCHARIDE--PROTEIN GLYCOSYLTRANSFERASE SUBUNIT 2"/>
    <property type="match status" value="1"/>
</dbReference>
<evidence type="ECO:0000256" key="6">
    <source>
        <dbReference type="ARBA" id="ARBA00023136"/>
    </source>
</evidence>
<evidence type="ECO:0000313" key="11">
    <source>
        <dbReference type="Proteomes" id="UP000012174"/>
    </source>
</evidence>
<dbReference type="GO" id="GO:0008250">
    <property type="term" value="C:oligosaccharyltransferase complex"/>
    <property type="evidence" value="ECO:0007669"/>
    <property type="project" value="InterPro"/>
</dbReference>
<evidence type="ECO:0000313" key="10">
    <source>
        <dbReference type="EMBL" id="EMR62902.1"/>
    </source>
</evidence>
<dbReference type="PANTHER" id="PTHR12640">
    <property type="entry name" value="RIBOPHORIN II"/>
    <property type="match status" value="1"/>
</dbReference>
<feature type="transmembrane region" description="Helical" evidence="7">
    <location>
        <begin position="188"/>
        <end position="210"/>
    </location>
</feature>
<reference evidence="11" key="1">
    <citation type="journal article" date="2013" name="Genome Announc.">
        <title>Draft genome sequence of the grapevine dieback fungus Eutypa lata UCR-EL1.</title>
        <authorList>
            <person name="Blanco-Ulate B."/>
            <person name="Rolshausen P.E."/>
            <person name="Cantu D."/>
        </authorList>
    </citation>
    <scope>NUCLEOTIDE SEQUENCE [LARGE SCALE GENOMIC DNA]</scope>
    <source>
        <strain evidence="11">UCR-EL1</strain>
    </source>
</reference>
<proteinExistence type="predicted"/>
<evidence type="ECO:0000256" key="8">
    <source>
        <dbReference type="SAM" id="SignalP"/>
    </source>
</evidence>
<dbReference type="Proteomes" id="UP000012174">
    <property type="component" value="Unassembled WGS sequence"/>
</dbReference>
<keyword evidence="10" id="KW-0808">Transferase</keyword>
<dbReference type="GO" id="GO:0006487">
    <property type="term" value="P:protein N-linked glycosylation"/>
    <property type="evidence" value="ECO:0007669"/>
    <property type="project" value="TreeGrafter"/>
</dbReference>
<feature type="chain" id="PRO_5044340351" evidence="8">
    <location>
        <begin position="19"/>
        <end position="286"/>
    </location>
</feature>
<evidence type="ECO:0000256" key="5">
    <source>
        <dbReference type="ARBA" id="ARBA00022989"/>
    </source>
</evidence>
<keyword evidence="5 7" id="KW-1133">Transmembrane helix</keyword>
<accession>M7SFE8</accession>
<dbReference type="GO" id="GO:0016740">
    <property type="term" value="F:transferase activity"/>
    <property type="evidence" value="ECO:0007669"/>
    <property type="project" value="UniProtKB-KW"/>
</dbReference>
<dbReference type="UniPathway" id="UPA00378"/>
<comment type="subcellular location">
    <subcellularLocation>
        <location evidence="1">Endoplasmic reticulum membrane</location>
        <topology evidence="1">Multi-pass membrane protein</topology>
    </subcellularLocation>
</comment>
<keyword evidence="11" id="KW-1185">Reference proteome</keyword>
<evidence type="ECO:0000256" key="3">
    <source>
        <dbReference type="ARBA" id="ARBA00022729"/>
    </source>
</evidence>
<protein>
    <submittedName>
        <fullName evidence="10">Putative oligosaccharyltransferase subunit ribophorin ii protein</fullName>
    </submittedName>
</protein>
<keyword evidence="4" id="KW-0256">Endoplasmic reticulum</keyword>
<dbReference type="KEGG" id="ela:UCREL1_10159"/>
<evidence type="ECO:0000256" key="2">
    <source>
        <dbReference type="ARBA" id="ARBA00022692"/>
    </source>
</evidence>
<dbReference type="Pfam" id="PF25147">
    <property type="entry name" value="Ribophorin_II_C"/>
    <property type="match status" value="1"/>
</dbReference>
<evidence type="ECO:0000256" key="4">
    <source>
        <dbReference type="ARBA" id="ARBA00022824"/>
    </source>
</evidence>
<dbReference type="AlphaFoldDB" id="M7SFE8"/>
<dbReference type="HOGENOM" id="CLU_051361_0_0_1"/>
<organism evidence="10 11">
    <name type="scientific">Eutypa lata (strain UCR-EL1)</name>
    <name type="common">Grapevine dieback disease fungus</name>
    <name type="synonym">Eutypa armeniacae</name>
    <dbReference type="NCBI Taxonomy" id="1287681"/>
    <lineage>
        <taxon>Eukaryota</taxon>
        <taxon>Fungi</taxon>
        <taxon>Dikarya</taxon>
        <taxon>Ascomycota</taxon>
        <taxon>Pezizomycotina</taxon>
        <taxon>Sordariomycetes</taxon>
        <taxon>Xylariomycetidae</taxon>
        <taxon>Xylariales</taxon>
        <taxon>Diatrypaceae</taxon>
        <taxon>Eutypa</taxon>
    </lineage>
</organism>
<evidence type="ECO:0000256" key="7">
    <source>
        <dbReference type="SAM" id="Phobius"/>
    </source>
</evidence>
<keyword evidence="6 7" id="KW-0472">Membrane</keyword>
<gene>
    <name evidence="10" type="ORF">UCREL1_10159</name>
</gene>
<feature type="transmembrane region" description="Helical" evidence="7">
    <location>
        <begin position="255"/>
        <end position="274"/>
    </location>
</feature>
<feature type="signal peptide" evidence="8">
    <location>
        <begin position="1"/>
        <end position="18"/>
    </location>
</feature>
<dbReference type="OMA" id="VFFMYYT"/>
<dbReference type="OrthoDB" id="432292at2759"/>
<keyword evidence="2 7" id="KW-0812">Transmembrane</keyword>
<dbReference type="EMBL" id="KB707347">
    <property type="protein sequence ID" value="EMR62902.1"/>
    <property type="molecule type" value="Genomic_DNA"/>
</dbReference>
<keyword evidence="3 8" id="KW-0732">Signal</keyword>
<dbReference type="eggNOG" id="KOG2447">
    <property type="taxonomic scope" value="Eukaryota"/>
</dbReference>
<name>M7SFE8_EUTLA</name>
<dbReference type="InterPro" id="IPR056790">
    <property type="entry name" value="Ribophorin_II_C"/>
</dbReference>
<sequence length="286" mass="30385">MRFLHSLLLLAAAGAAQAASSWGFDDASVVVGSKKSADRSVIKFSETSPASEPVSFGSSEPLKVLLTAKENGKAKRPHQAFLVLREPASGLEAPFPFTVKDNGKAVVEIKQADLPIQLAISPEPLQASVVLASFGASSAGFQGTVFDIEVARAADDVKPLVYEKPLRYGKLEEIHHVFRTGDKTPPKIVSVVFALAVVVTVPGIVVGWFALDANLAHLSTALGKAPISHIVFFGSVVAMEGVFFLYYVGWNLFQVLPLMGAVGLVSFLSGTRALGEVQSRRLAGER</sequence>
<dbReference type="STRING" id="1287681.M7SFE8"/>
<feature type="transmembrane region" description="Helical" evidence="7">
    <location>
        <begin position="230"/>
        <end position="249"/>
    </location>
</feature>
<feature type="domain" description="Ribophorin II C-terminal" evidence="9">
    <location>
        <begin position="178"/>
        <end position="281"/>
    </location>
</feature>
<evidence type="ECO:0000256" key="1">
    <source>
        <dbReference type="ARBA" id="ARBA00004477"/>
    </source>
</evidence>